<evidence type="ECO:0000313" key="1">
    <source>
        <dbReference type="EMBL" id="MDR7149531.1"/>
    </source>
</evidence>
<dbReference type="SUPFAM" id="SSF102400">
    <property type="entry name" value="DNA polymerase III chi subunit"/>
    <property type="match status" value="1"/>
</dbReference>
<dbReference type="EMBL" id="JAVDWU010000002">
    <property type="protein sequence ID" value="MDR7149531.1"/>
    <property type="molecule type" value="Genomic_DNA"/>
</dbReference>
<sequence>MTEVAFHFNVLDKVEYACRLLRKAHAKGSSLFVLAEPGTVQKVESALWTLAPNAFIPHCMTAAAPYVIARTPIQIGPELPAQPHASMLVNLQREWVAGWRQFEKIFEIVTLDDLERQAARERLRRYRAEGIDPVWHEVKSA</sequence>
<dbReference type="GO" id="GO:0003887">
    <property type="term" value="F:DNA-directed DNA polymerase activity"/>
    <property type="evidence" value="ECO:0007669"/>
    <property type="project" value="UniProtKB-EC"/>
</dbReference>
<dbReference type="EC" id="2.7.7.7" evidence="1"/>
<evidence type="ECO:0000313" key="2">
    <source>
        <dbReference type="Proteomes" id="UP001265700"/>
    </source>
</evidence>
<gene>
    <name evidence="1" type="ORF">J2W49_001480</name>
</gene>
<name>A0ABU1WJV5_9BURK</name>
<dbReference type="PANTHER" id="PTHR38767:SF1">
    <property type="entry name" value="DNA POLYMERASE III SUBUNIT CHI"/>
    <property type="match status" value="1"/>
</dbReference>
<protein>
    <submittedName>
        <fullName evidence="1">DNA polymerase-3 subunit chi</fullName>
        <ecNumber evidence="1">2.7.7.7</ecNumber>
    </submittedName>
</protein>
<dbReference type="RefSeq" id="WP_310313636.1">
    <property type="nucleotide sequence ID" value="NZ_JAVDWU010000002.1"/>
</dbReference>
<dbReference type="Gene3D" id="3.40.50.10110">
    <property type="entry name" value="DNA polymerase III subunit chi"/>
    <property type="match status" value="1"/>
</dbReference>
<dbReference type="Proteomes" id="UP001265700">
    <property type="component" value="Unassembled WGS sequence"/>
</dbReference>
<comment type="caution">
    <text evidence="1">The sequence shown here is derived from an EMBL/GenBank/DDBJ whole genome shotgun (WGS) entry which is preliminary data.</text>
</comment>
<dbReference type="InterPro" id="IPR007459">
    <property type="entry name" value="DNA_pol3_chi"/>
</dbReference>
<proteinExistence type="predicted"/>
<reference evidence="1 2" key="1">
    <citation type="submission" date="2023-07" db="EMBL/GenBank/DDBJ databases">
        <title>Sorghum-associated microbial communities from plants grown in Nebraska, USA.</title>
        <authorList>
            <person name="Schachtman D."/>
        </authorList>
    </citation>
    <scope>NUCLEOTIDE SEQUENCE [LARGE SCALE GENOMIC DNA]</scope>
    <source>
        <strain evidence="1 2">4249</strain>
    </source>
</reference>
<keyword evidence="1" id="KW-0548">Nucleotidyltransferase</keyword>
<dbReference type="InterPro" id="IPR036768">
    <property type="entry name" value="PolIII_chi_sf"/>
</dbReference>
<keyword evidence="2" id="KW-1185">Reference proteome</keyword>
<dbReference type="Pfam" id="PF04364">
    <property type="entry name" value="DNA_pol3_chi"/>
    <property type="match status" value="1"/>
</dbReference>
<organism evidence="1 2">
    <name type="scientific">Hydrogenophaga palleronii</name>
    <dbReference type="NCBI Taxonomy" id="65655"/>
    <lineage>
        <taxon>Bacteria</taxon>
        <taxon>Pseudomonadati</taxon>
        <taxon>Pseudomonadota</taxon>
        <taxon>Betaproteobacteria</taxon>
        <taxon>Burkholderiales</taxon>
        <taxon>Comamonadaceae</taxon>
        <taxon>Hydrogenophaga</taxon>
    </lineage>
</organism>
<keyword evidence="1" id="KW-0808">Transferase</keyword>
<dbReference type="PANTHER" id="PTHR38767">
    <property type="entry name" value="DNA POLYMERASE III SUBUNIT CHI"/>
    <property type="match status" value="1"/>
</dbReference>
<accession>A0ABU1WJV5</accession>